<proteinExistence type="predicted"/>
<dbReference type="Proteomes" id="UP000299102">
    <property type="component" value="Unassembled WGS sequence"/>
</dbReference>
<dbReference type="AlphaFoldDB" id="A0A4C1XRF3"/>
<evidence type="ECO:0000256" key="1">
    <source>
        <dbReference type="SAM" id="MobiDB-lite"/>
    </source>
</evidence>
<sequence length="113" mass="12457">MLNGGYRGDQRSEDSGVSSNDVTAKAGPEPESRAGRARLVRGPRARDSSILAKLCFVARPSVKMRPFAKSRTRHASDVVWHLALGKRRGYSENFRAAEAGRSRNLQARTSYIP</sequence>
<organism evidence="2 3">
    <name type="scientific">Eumeta variegata</name>
    <name type="common">Bagworm moth</name>
    <name type="synonym">Eumeta japonica</name>
    <dbReference type="NCBI Taxonomy" id="151549"/>
    <lineage>
        <taxon>Eukaryota</taxon>
        <taxon>Metazoa</taxon>
        <taxon>Ecdysozoa</taxon>
        <taxon>Arthropoda</taxon>
        <taxon>Hexapoda</taxon>
        <taxon>Insecta</taxon>
        <taxon>Pterygota</taxon>
        <taxon>Neoptera</taxon>
        <taxon>Endopterygota</taxon>
        <taxon>Lepidoptera</taxon>
        <taxon>Glossata</taxon>
        <taxon>Ditrysia</taxon>
        <taxon>Tineoidea</taxon>
        <taxon>Psychidae</taxon>
        <taxon>Oiketicinae</taxon>
        <taxon>Eumeta</taxon>
    </lineage>
</organism>
<comment type="caution">
    <text evidence="2">The sequence shown here is derived from an EMBL/GenBank/DDBJ whole genome shotgun (WGS) entry which is preliminary data.</text>
</comment>
<keyword evidence="3" id="KW-1185">Reference proteome</keyword>
<accession>A0A4C1XRF3</accession>
<dbReference type="EMBL" id="BGZK01000932">
    <property type="protein sequence ID" value="GBP65562.1"/>
    <property type="molecule type" value="Genomic_DNA"/>
</dbReference>
<feature type="region of interest" description="Disordered" evidence="1">
    <location>
        <begin position="1"/>
        <end position="43"/>
    </location>
</feature>
<evidence type="ECO:0000313" key="3">
    <source>
        <dbReference type="Proteomes" id="UP000299102"/>
    </source>
</evidence>
<reference evidence="2 3" key="1">
    <citation type="journal article" date="2019" name="Commun. Biol.">
        <title>The bagworm genome reveals a unique fibroin gene that provides high tensile strength.</title>
        <authorList>
            <person name="Kono N."/>
            <person name="Nakamura H."/>
            <person name="Ohtoshi R."/>
            <person name="Tomita M."/>
            <person name="Numata K."/>
            <person name="Arakawa K."/>
        </authorList>
    </citation>
    <scope>NUCLEOTIDE SEQUENCE [LARGE SCALE GENOMIC DNA]</scope>
</reference>
<gene>
    <name evidence="2" type="ORF">EVAR_87538_1</name>
</gene>
<name>A0A4C1XRF3_EUMVA</name>
<protein>
    <submittedName>
        <fullName evidence="2">Uncharacterized protein</fullName>
    </submittedName>
</protein>
<evidence type="ECO:0000313" key="2">
    <source>
        <dbReference type="EMBL" id="GBP65562.1"/>
    </source>
</evidence>